<dbReference type="SUPFAM" id="SSF46689">
    <property type="entry name" value="Homeodomain-like"/>
    <property type="match status" value="1"/>
</dbReference>
<protein>
    <submittedName>
        <fullName evidence="1">Transposase</fullName>
    </submittedName>
</protein>
<dbReference type="InterPro" id="IPR002514">
    <property type="entry name" value="Transposase_8"/>
</dbReference>
<dbReference type="InterPro" id="IPR009057">
    <property type="entry name" value="Homeodomain-like_sf"/>
</dbReference>
<dbReference type="Proteomes" id="UP001595967">
    <property type="component" value="Unassembled WGS sequence"/>
</dbReference>
<organism evidence="1 2">
    <name type="scientific">Comamonas nitrativorans</name>
    <dbReference type="NCBI Taxonomy" id="108437"/>
    <lineage>
        <taxon>Bacteria</taxon>
        <taxon>Pseudomonadati</taxon>
        <taxon>Pseudomonadota</taxon>
        <taxon>Betaproteobacteria</taxon>
        <taxon>Burkholderiales</taxon>
        <taxon>Comamonadaceae</taxon>
        <taxon>Comamonas</taxon>
    </lineage>
</organism>
<gene>
    <name evidence="1" type="ORF">ACFO3A_13975</name>
</gene>
<comment type="caution">
    <text evidence="1">The sequence shown here is derived from an EMBL/GenBank/DDBJ whole genome shotgun (WGS) entry which is preliminary data.</text>
</comment>
<dbReference type="Pfam" id="PF01527">
    <property type="entry name" value="HTH_Tnp_1"/>
    <property type="match status" value="1"/>
</dbReference>
<dbReference type="RefSeq" id="WP_377727540.1">
    <property type="nucleotide sequence ID" value="NZ_JBHSEW010000014.1"/>
</dbReference>
<keyword evidence="2" id="KW-1185">Reference proteome</keyword>
<name>A0ABV9GZV7_9BURK</name>
<evidence type="ECO:0000313" key="2">
    <source>
        <dbReference type="Proteomes" id="UP001595967"/>
    </source>
</evidence>
<sequence length="133" mass="14764">MHLMPEATIGRRRRYTDEYKAELLAQCQQPHVSVAAIAQAHGINANLLRKWIREQDPAVASASRLDVTMIRPVPDFIELKPAAMTDPSLAAMHASSVREQITVELPSSKGPVRLHWPAEHADRLAVCLKALLT</sequence>
<dbReference type="NCBIfam" id="NF047595">
    <property type="entry name" value="IS66_ISRel24_TnpA"/>
    <property type="match status" value="1"/>
</dbReference>
<evidence type="ECO:0000313" key="1">
    <source>
        <dbReference type="EMBL" id="MFC4623308.1"/>
    </source>
</evidence>
<reference evidence="2" key="1">
    <citation type="journal article" date="2019" name="Int. J. Syst. Evol. Microbiol.">
        <title>The Global Catalogue of Microorganisms (GCM) 10K type strain sequencing project: providing services to taxonomists for standard genome sequencing and annotation.</title>
        <authorList>
            <consortium name="The Broad Institute Genomics Platform"/>
            <consortium name="The Broad Institute Genome Sequencing Center for Infectious Disease"/>
            <person name="Wu L."/>
            <person name="Ma J."/>
        </authorList>
    </citation>
    <scope>NUCLEOTIDE SEQUENCE [LARGE SCALE GENOMIC DNA]</scope>
    <source>
        <strain evidence="2">JCM 11650</strain>
    </source>
</reference>
<proteinExistence type="predicted"/>
<accession>A0ABV9GZV7</accession>
<dbReference type="EMBL" id="JBHSEW010000014">
    <property type="protein sequence ID" value="MFC4623308.1"/>
    <property type="molecule type" value="Genomic_DNA"/>
</dbReference>